<reference evidence="3 4" key="1">
    <citation type="submission" date="2017-09" db="EMBL/GenBank/DDBJ databases">
        <title>Depth-based differentiation of microbial function through sediment-hosted aquifers and enrichment of novel symbionts in the deep terrestrial subsurface.</title>
        <authorList>
            <person name="Probst A.J."/>
            <person name="Ladd B."/>
            <person name="Jarett J.K."/>
            <person name="Geller-Mcgrath D.E."/>
            <person name="Sieber C.M."/>
            <person name="Emerson J.B."/>
            <person name="Anantharaman K."/>
            <person name="Thomas B.C."/>
            <person name="Malmstrom R."/>
            <person name="Stieglmeier M."/>
            <person name="Klingl A."/>
            <person name="Woyke T."/>
            <person name="Ryan C.M."/>
            <person name="Banfield J.F."/>
        </authorList>
    </citation>
    <scope>NUCLEOTIDE SEQUENCE [LARGE SCALE GENOMIC DNA]</scope>
    <source>
        <strain evidence="3">CG23_combo_of_CG06-09_8_20_14_all_40_14</strain>
    </source>
</reference>
<dbReference type="Pfam" id="PF13173">
    <property type="entry name" value="AAA_14"/>
    <property type="match status" value="1"/>
</dbReference>
<dbReference type="PANTHER" id="PTHR43566">
    <property type="entry name" value="CONSERVED PROTEIN"/>
    <property type="match status" value="1"/>
</dbReference>
<dbReference type="InterPro" id="IPR025420">
    <property type="entry name" value="DUF4143"/>
</dbReference>
<proteinExistence type="predicted"/>
<protein>
    <submittedName>
        <fullName evidence="3">ATPase</fullName>
    </submittedName>
</protein>
<sequence>MIKRYYDNLINQLLEPNKVLVIYGPRRVGKTTMIENFLKKVPRRLKIYKSTGENAELKDVLESQNFSRMIPFFQDYNIIFIDEAQKIENIGLGLKIIVDQIPNKKIIATGSSSFALSNKVGEPLVGRQTILKLYPISMLELKKEYGGAYPIENIDNLLVYGSYPEVITSNTFKKKKEFLNQIRDSYLFKDILELENVKSSKKIHDLLRLISFQIGKEVSLQELGSRLGLSKNTVERYLDLLEKSFVLINLRGFSRNLRKEITKTSRYYFYDNGVRNAVIGDFRPISQRNDIGELWENYIFTERLKKQEYHNIYTNNYFWRTWDQKEIDLVEEREGKLYGYEFKYSKEKFIQPKLFLETYPEAEVKLINKNNYLDFIT</sequence>
<evidence type="ECO:0000259" key="1">
    <source>
        <dbReference type="Pfam" id="PF13173"/>
    </source>
</evidence>
<evidence type="ECO:0000313" key="4">
    <source>
        <dbReference type="Proteomes" id="UP000231388"/>
    </source>
</evidence>
<evidence type="ECO:0000313" key="3">
    <source>
        <dbReference type="EMBL" id="PIP04602.1"/>
    </source>
</evidence>
<dbReference type="InterPro" id="IPR027417">
    <property type="entry name" value="P-loop_NTPase"/>
</dbReference>
<evidence type="ECO:0000259" key="2">
    <source>
        <dbReference type="Pfam" id="PF13635"/>
    </source>
</evidence>
<dbReference type="Pfam" id="PF13635">
    <property type="entry name" value="DUF4143"/>
    <property type="match status" value="1"/>
</dbReference>
<name>A0A2G9XCC2_UNCKA</name>
<feature type="domain" description="AAA" evidence="1">
    <location>
        <begin position="17"/>
        <end position="141"/>
    </location>
</feature>
<gene>
    <name evidence="3" type="ORF">COX53_01490</name>
</gene>
<accession>A0A2G9XCC2</accession>
<dbReference type="Gene3D" id="3.40.50.300">
    <property type="entry name" value="P-loop containing nucleotide triphosphate hydrolases"/>
    <property type="match status" value="1"/>
</dbReference>
<comment type="caution">
    <text evidence="3">The sequence shown here is derived from an EMBL/GenBank/DDBJ whole genome shotgun (WGS) entry which is preliminary data.</text>
</comment>
<dbReference type="SUPFAM" id="SSF52540">
    <property type="entry name" value="P-loop containing nucleoside triphosphate hydrolases"/>
    <property type="match status" value="1"/>
</dbReference>
<dbReference type="Proteomes" id="UP000231388">
    <property type="component" value="Unassembled WGS sequence"/>
</dbReference>
<dbReference type="PANTHER" id="PTHR43566:SF1">
    <property type="entry name" value="AAA+ ATPASE DOMAIN-CONTAINING PROTEIN"/>
    <property type="match status" value="1"/>
</dbReference>
<organism evidence="3 4">
    <name type="scientific">candidate division WWE3 bacterium CG23_combo_of_CG06-09_8_20_14_all_40_14</name>
    <dbReference type="NCBI Taxonomy" id="1975095"/>
    <lineage>
        <taxon>Bacteria</taxon>
        <taxon>Katanobacteria</taxon>
    </lineage>
</organism>
<dbReference type="AlphaFoldDB" id="A0A2G9XCC2"/>
<dbReference type="EMBL" id="PCQY01000019">
    <property type="protein sequence ID" value="PIP04602.1"/>
    <property type="molecule type" value="Genomic_DNA"/>
</dbReference>
<feature type="domain" description="DUF4143" evidence="2">
    <location>
        <begin position="189"/>
        <end position="345"/>
    </location>
</feature>
<dbReference type="InterPro" id="IPR041682">
    <property type="entry name" value="AAA_14"/>
</dbReference>